<dbReference type="PANTHER" id="PTHR10357:SF216">
    <property type="entry name" value="MALTOOLIGOSYL TREHALOSE SYNTHASE-RELATED"/>
    <property type="match status" value="1"/>
</dbReference>
<dbReference type="InterPro" id="IPR017853">
    <property type="entry name" value="GH"/>
</dbReference>
<dbReference type="Gene3D" id="3.20.20.80">
    <property type="entry name" value="Glycosidases"/>
    <property type="match status" value="4"/>
</dbReference>
<dbReference type="EMBL" id="FNVA01000002">
    <property type="protein sequence ID" value="SEG01309.1"/>
    <property type="molecule type" value="Genomic_DNA"/>
</dbReference>
<dbReference type="OrthoDB" id="9805159at2"/>
<feature type="coiled-coil region" evidence="1">
    <location>
        <begin position="432"/>
        <end position="489"/>
    </location>
</feature>
<dbReference type="GO" id="GO:0005992">
    <property type="term" value="P:trehalose biosynthetic process"/>
    <property type="evidence" value="ECO:0007669"/>
    <property type="project" value="TreeGrafter"/>
</dbReference>
<dbReference type="GO" id="GO:0047470">
    <property type="term" value="F:(1,4)-alpha-D-glucan 1-alpha-D-glucosylmutase activity"/>
    <property type="evidence" value="ECO:0007669"/>
    <property type="project" value="TreeGrafter"/>
</dbReference>
<dbReference type="SUPFAM" id="SSF51445">
    <property type="entry name" value="(Trans)glycosidases"/>
    <property type="match status" value="1"/>
</dbReference>
<feature type="domain" description="Glycosyl hydrolase family 13 catalytic" evidence="2">
    <location>
        <begin position="17"/>
        <end position="508"/>
    </location>
</feature>
<dbReference type="InterPro" id="IPR006047">
    <property type="entry name" value="GH13_cat_dom"/>
</dbReference>
<accession>A0A1H5WP24</accession>
<keyword evidence="1" id="KW-0175">Coiled coil</keyword>
<dbReference type="SMART" id="SM00642">
    <property type="entry name" value="Aamy"/>
    <property type="match status" value="1"/>
</dbReference>
<protein>
    <submittedName>
        <fullName evidence="3">Maltooligosyl trehalose synthase</fullName>
    </submittedName>
</protein>
<dbReference type="PANTHER" id="PTHR10357">
    <property type="entry name" value="ALPHA-AMYLASE FAMILY MEMBER"/>
    <property type="match status" value="1"/>
</dbReference>
<sequence>MKRIPASTYRLQLHKQFTFEDAGKISDYLKELGVSHVYSSPYLQAAPDSMHGYDVVDHRKVNEELGGLEGHTQFSQRLGEVGLGQVLDIVPNHMSLARQNRYWWDVLENGMNSRYAGFFDVDWNPSEERLREKVLVPILGDQYGRVLAAGGIVVKRSGSTFVVDTSGQTFPISPESLSTILARAADYARSDTLNFVGASYGRLPSTDMNDRRTVLARHRDKNVLQTLLDRLCNEEQGVCDAVDRAVRELNADPDALDAFLTQQHYRLAYWKTADQQLVYRRFFDVNTLIGLRVEREFVFDETHALILKWLKSGVLDGVRVDHPDGLRDPMQYFQRLRDRAPEAWIIGEKILEPGEWLRDWPIEGTSGYDFLNIVLGVLVDRDGVERLGELCAEFAGDATPFPAIAHDKKIAVTQEALGSDVNRLATIFVNICESHREERDFTRAEIRRAIREVAACFSVYRTYVVPDRNEIREEDRKRIERACESAKNNRTDIDGLLFDFMRDVLTLKISGKDETEFVQRFQQFTGPVMAKGVEDTAFYCFNRLTALCEVGGDPDCGGFTVEAFHDYQRKVLATTPYTMTTLSTHDTKRADDVRARIAVLSEIPHEFASVASRWSEYGRRYQLGDLIDTGTQWFLYQTLVGAWPITQERLTEYMLKAMREAKERTSWVSNNAEYETALGQYIEAMLGDTVWVGEIEAFVAKILEAGRFNSLTQTLLKHTAPGVPDLYQGGELWDLSLVDPDNRRPVDYEMRRALLAEMKHLDVRGVMARMDEGLPKLWLIHHALCLRNEQRDWFGAEASYEPLTATGRHAECVLAYARGKNVVTVGQRLGMRREGEWADTRLKLPEGAWLNRLTGERLEIERAQEIALSALLMEFPVALLTRN</sequence>
<dbReference type="NCBIfam" id="TIGR02401">
    <property type="entry name" value="trehalose_TreY"/>
    <property type="match status" value="1"/>
</dbReference>
<proteinExistence type="predicted"/>
<dbReference type="GO" id="GO:0030980">
    <property type="term" value="P:alpha-glucan catabolic process"/>
    <property type="evidence" value="ECO:0007669"/>
    <property type="project" value="TreeGrafter"/>
</dbReference>
<evidence type="ECO:0000259" key="2">
    <source>
        <dbReference type="SMART" id="SM00642"/>
    </source>
</evidence>
<evidence type="ECO:0000256" key="1">
    <source>
        <dbReference type="SAM" id="Coils"/>
    </source>
</evidence>
<dbReference type="Pfam" id="PF00128">
    <property type="entry name" value="Alpha-amylase"/>
    <property type="match status" value="1"/>
</dbReference>
<name>A0A1H5WP24_9BACT</name>
<reference evidence="3 4" key="1">
    <citation type="submission" date="2016-10" db="EMBL/GenBank/DDBJ databases">
        <authorList>
            <person name="de Groot N.N."/>
        </authorList>
    </citation>
    <scope>NUCLEOTIDE SEQUENCE [LARGE SCALE GENOMIC DNA]</scope>
    <source>
        <strain evidence="3 4">DSM 22489</strain>
    </source>
</reference>
<evidence type="ECO:0000313" key="3">
    <source>
        <dbReference type="EMBL" id="SEG01309.1"/>
    </source>
</evidence>
<dbReference type="InterPro" id="IPR012767">
    <property type="entry name" value="Trehalose_TreY"/>
</dbReference>
<dbReference type="Proteomes" id="UP000236728">
    <property type="component" value="Unassembled WGS sequence"/>
</dbReference>
<keyword evidence="4" id="KW-1185">Reference proteome</keyword>
<evidence type="ECO:0000313" key="4">
    <source>
        <dbReference type="Proteomes" id="UP000236728"/>
    </source>
</evidence>
<dbReference type="CDD" id="cd11336">
    <property type="entry name" value="AmyAc_MTSase"/>
    <property type="match status" value="1"/>
</dbReference>
<organism evidence="3 4">
    <name type="scientific">Bryocella elongata</name>
    <dbReference type="NCBI Taxonomy" id="863522"/>
    <lineage>
        <taxon>Bacteria</taxon>
        <taxon>Pseudomonadati</taxon>
        <taxon>Acidobacteriota</taxon>
        <taxon>Terriglobia</taxon>
        <taxon>Terriglobales</taxon>
        <taxon>Acidobacteriaceae</taxon>
        <taxon>Bryocella</taxon>
    </lineage>
</organism>
<gene>
    <name evidence="3" type="ORF">SAMN05421819_1683</name>
</gene>
<dbReference type="RefSeq" id="WP_103932580.1">
    <property type="nucleotide sequence ID" value="NZ_FNVA01000002.1"/>
</dbReference>
<dbReference type="AlphaFoldDB" id="A0A1H5WP24"/>